<evidence type="ECO:0000256" key="2">
    <source>
        <dbReference type="ARBA" id="ARBA00022723"/>
    </source>
</evidence>
<evidence type="ECO:0000313" key="8">
    <source>
        <dbReference type="Proteomes" id="UP001629244"/>
    </source>
</evidence>
<evidence type="ECO:0000256" key="5">
    <source>
        <dbReference type="ARBA" id="ARBA00023049"/>
    </source>
</evidence>
<keyword evidence="3" id="KW-0378">Hydrolase</keyword>
<dbReference type="InterPro" id="IPR037518">
    <property type="entry name" value="MPN"/>
</dbReference>
<dbReference type="EMBL" id="JBELQC010000003">
    <property type="protein sequence ID" value="MFL9842575.1"/>
    <property type="molecule type" value="Genomic_DNA"/>
</dbReference>
<dbReference type="SUPFAM" id="SSF102712">
    <property type="entry name" value="JAB1/MPN domain"/>
    <property type="match status" value="1"/>
</dbReference>
<dbReference type="InterPro" id="IPR051929">
    <property type="entry name" value="VirAsm_ModProt"/>
</dbReference>
<reference evidence="7 8" key="1">
    <citation type="submission" date="2024-06" db="EMBL/GenBank/DDBJ databases">
        <authorList>
            <person name="Kaempfer P."/>
            <person name="Viver T."/>
        </authorList>
    </citation>
    <scope>NUCLEOTIDE SEQUENCE [LARGE SCALE GENOMIC DNA]</scope>
    <source>
        <strain evidence="7 8">ST-64</strain>
    </source>
</reference>
<feature type="domain" description="MPN" evidence="6">
    <location>
        <begin position="3"/>
        <end position="130"/>
    </location>
</feature>
<dbReference type="InterPro" id="IPR000555">
    <property type="entry name" value="JAMM/MPN+_dom"/>
</dbReference>
<keyword evidence="4" id="KW-0862">Zinc</keyword>
<proteinExistence type="predicted"/>
<dbReference type="Proteomes" id="UP001629244">
    <property type="component" value="Unassembled WGS sequence"/>
</dbReference>
<accession>A0ABW8YRL4</accession>
<dbReference type="CDD" id="cd08070">
    <property type="entry name" value="MPN_like"/>
    <property type="match status" value="1"/>
</dbReference>
<gene>
    <name evidence="7" type="ORF">ABS767_16515</name>
</gene>
<dbReference type="PROSITE" id="PS50249">
    <property type="entry name" value="MPN"/>
    <property type="match status" value="1"/>
</dbReference>
<keyword evidence="8" id="KW-1185">Reference proteome</keyword>
<evidence type="ECO:0000256" key="4">
    <source>
        <dbReference type="ARBA" id="ARBA00022833"/>
    </source>
</evidence>
<dbReference type="InterPro" id="IPR028090">
    <property type="entry name" value="JAB_dom_prok"/>
</dbReference>
<dbReference type="PANTHER" id="PTHR34858:SF1">
    <property type="entry name" value="CYSO-CYSTEINE PEPTIDASE"/>
    <property type="match status" value="1"/>
</dbReference>
<sequence>MGLRISSCVIALIQRAAEEAAPLEACGLLFGADRVERASIEVNVANDPSRRFEIDPGALIAALRAERGGGERVIGYWHSHPSGVALPSLTDAEMAAEDGNIWVIVAGDEVTAWRAGASGVHGRFARVTIEPD</sequence>
<organism evidence="7 8">
    <name type="scientific">Sphingomonas plantiphila</name>
    <dbReference type="NCBI Taxonomy" id="3163295"/>
    <lineage>
        <taxon>Bacteria</taxon>
        <taxon>Pseudomonadati</taxon>
        <taxon>Pseudomonadota</taxon>
        <taxon>Alphaproteobacteria</taxon>
        <taxon>Sphingomonadales</taxon>
        <taxon>Sphingomonadaceae</taxon>
        <taxon>Sphingomonas</taxon>
    </lineage>
</organism>
<dbReference type="Gene3D" id="3.40.140.10">
    <property type="entry name" value="Cytidine Deaminase, domain 2"/>
    <property type="match status" value="1"/>
</dbReference>
<dbReference type="RefSeq" id="WP_408080352.1">
    <property type="nucleotide sequence ID" value="NZ_JBELQC010000003.1"/>
</dbReference>
<evidence type="ECO:0000313" key="7">
    <source>
        <dbReference type="EMBL" id="MFL9842575.1"/>
    </source>
</evidence>
<evidence type="ECO:0000256" key="3">
    <source>
        <dbReference type="ARBA" id="ARBA00022801"/>
    </source>
</evidence>
<evidence type="ECO:0000259" key="6">
    <source>
        <dbReference type="PROSITE" id="PS50249"/>
    </source>
</evidence>
<evidence type="ECO:0000256" key="1">
    <source>
        <dbReference type="ARBA" id="ARBA00022670"/>
    </source>
</evidence>
<dbReference type="PANTHER" id="PTHR34858">
    <property type="entry name" value="CYSO-CYSTEINE PEPTIDASE"/>
    <property type="match status" value="1"/>
</dbReference>
<keyword evidence="5" id="KW-0482">Metalloprotease</keyword>
<keyword evidence="2" id="KW-0479">Metal-binding</keyword>
<dbReference type="SMART" id="SM00232">
    <property type="entry name" value="JAB_MPN"/>
    <property type="match status" value="1"/>
</dbReference>
<dbReference type="Pfam" id="PF14464">
    <property type="entry name" value="Prok-JAB"/>
    <property type="match status" value="1"/>
</dbReference>
<comment type="caution">
    <text evidence="7">The sequence shown here is derived from an EMBL/GenBank/DDBJ whole genome shotgun (WGS) entry which is preliminary data.</text>
</comment>
<protein>
    <submittedName>
        <fullName evidence="7">M67 family metallopeptidase</fullName>
    </submittedName>
</protein>
<keyword evidence="1" id="KW-0645">Protease</keyword>
<name>A0ABW8YRL4_9SPHN</name>